<evidence type="ECO:0000313" key="3">
    <source>
        <dbReference type="Proteomes" id="UP000682877"/>
    </source>
</evidence>
<accession>A0A8S1ZB79</accession>
<organism evidence="2 3">
    <name type="scientific">Arabidopsis arenosa</name>
    <name type="common">Sand rock-cress</name>
    <name type="synonym">Cardaminopsis arenosa</name>
    <dbReference type="NCBI Taxonomy" id="38785"/>
    <lineage>
        <taxon>Eukaryota</taxon>
        <taxon>Viridiplantae</taxon>
        <taxon>Streptophyta</taxon>
        <taxon>Embryophyta</taxon>
        <taxon>Tracheophyta</taxon>
        <taxon>Spermatophyta</taxon>
        <taxon>Magnoliopsida</taxon>
        <taxon>eudicotyledons</taxon>
        <taxon>Gunneridae</taxon>
        <taxon>Pentapetalae</taxon>
        <taxon>rosids</taxon>
        <taxon>malvids</taxon>
        <taxon>Brassicales</taxon>
        <taxon>Brassicaceae</taxon>
        <taxon>Camelineae</taxon>
        <taxon>Arabidopsis</taxon>
    </lineage>
</organism>
<dbReference type="AlphaFoldDB" id="A0A8S1ZB79"/>
<keyword evidence="3" id="KW-1185">Reference proteome</keyword>
<reference evidence="2" key="1">
    <citation type="submission" date="2021-01" db="EMBL/GenBank/DDBJ databases">
        <authorList>
            <person name="Bezrukov I."/>
        </authorList>
    </citation>
    <scope>NUCLEOTIDE SEQUENCE</scope>
</reference>
<keyword evidence="1" id="KW-0732">Signal</keyword>
<feature type="chain" id="PRO_5035896755" evidence="1">
    <location>
        <begin position="28"/>
        <end position="141"/>
    </location>
</feature>
<dbReference type="Proteomes" id="UP000682877">
    <property type="component" value="Chromosome 1"/>
</dbReference>
<evidence type="ECO:0000256" key="1">
    <source>
        <dbReference type="SAM" id="SignalP"/>
    </source>
</evidence>
<feature type="signal peptide" evidence="1">
    <location>
        <begin position="1"/>
        <end position="27"/>
    </location>
</feature>
<name>A0A8S1ZB79_ARAAE</name>
<evidence type="ECO:0000313" key="2">
    <source>
        <dbReference type="EMBL" id="CAE5956296.1"/>
    </source>
</evidence>
<gene>
    <name evidence="2" type="ORF">AARE701A_LOCUS79</name>
</gene>
<protein>
    <submittedName>
        <fullName evidence="2">Uncharacterized protein</fullName>
    </submittedName>
</protein>
<sequence length="141" mass="15533">MGKPASVSPTIFLLVILLVTAGETTEAKPWWEKVGDSIGNIVGGVGDAVGNFKAVEMGLSLKGGSCVREILSVSTNVFSEWCIALNDPRAPMYMKIENIPTGVSIDSILKKPLDFIKQHYPNFLKVWNFNQKTKRKPRRAL</sequence>
<proteinExistence type="predicted"/>
<dbReference type="EMBL" id="LR999451">
    <property type="protein sequence ID" value="CAE5956296.1"/>
    <property type="molecule type" value="Genomic_DNA"/>
</dbReference>